<feature type="region of interest" description="Disordered" evidence="20">
    <location>
        <begin position="54"/>
        <end position="83"/>
    </location>
</feature>
<dbReference type="InterPro" id="IPR005821">
    <property type="entry name" value="Ion_trans_dom"/>
</dbReference>
<feature type="compositionally biased region" description="Basic and acidic residues" evidence="20">
    <location>
        <begin position="1"/>
        <end position="11"/>
    </location>
</feature>
<feature type="transmembrane region" description="Helical" evidence="21">
    <location>
        <begin position="1348"/>
        <end position="1365"/>
    </location>
</feature>
<dbReference type="FunFam" id="1.10.287.70:FF:000068">
    <property type="entry name" value="Voltage-dependent N-type calcium channel subunit alpha"/>
    <property type="match status" value="1"/>
</dbReference>
<dbReference type="InterPro" id="IPR027359">
    <property type="entry name" value="Volt_channel_dom_sf"/>
</dbReference>
<reference evidence="24" key="2">
    <citation type="submission" date="2023-11" db="UniProtKB">
        <authorList>
            <consortium name="WormBaseParasite"/>
        </authorList>
    </citation>
    <scope>IDENTIFICATION</scope>
</reference>
<accession>A0AA85FLC7</accession>
<keyword evidence="14" id="KW-0325">Glycoprotein</keyword>
<evidence type="ECO:0000256" key="9">
    <source>
        <dbReference type="ARBA" id="ARBA00022837"/>
    </source>
</evidence>
<comment type="similarity">
    <text evidence="18">Belongs to the calcium channel alpha-1 subunit (TC 1.A.1.11) family.</text>
</comment>
<evidence type="ECO:0000256" key="5">
    <source>
        <dbReference type="ARBA" id="ARBA00022673"/>
    </source>
</evidence>
<keyword evidence="12" id="KW-0406">Ion transport</keyword>
<dbReference type="SUPFAM" id="SSF81324">
    <property type="entry name" value="Voltage-gated potassium channels"/>
    <property type="match status" value="4"/>
</dbReference>
<feature type="transmembrane region" description="Helical" evidence="21">
    <location>
        <begin position="1161"/>
        <end position="1184"/>
    </location>
</feature>
<evidence type="ECO:0000256" key="6">
    <source>
        <dbReference type="ARBA" id="ARBA00022692"/>
    </source>
</evidence>
<keyword evidence="9 17" id="KW-0106">Calcium</keyword>
<dbReference type="Proteomes" id="UP000050792">
    <property type="component" value="Unassembled WGS sequence"/>
</dbReference>
<keyword evidence="15" id="KW-0407">Ion channel</keyword>
<dbReference type="GO" id="GO:0098793">
    <property type="term" value="C:presynapse"/>
    <property type="evidence" value="ECO:0007669"/>
    <property type="project" value="UniProtKB-ARBA"/>
</dbReference>
<evidence type="ECO:0000256" key="19">
    <source>
        <dbReference type="SAM" id="Coils"/>
    </source>
</evidence>
<name>A0AA85FLC7_9TREM</name>
<evidence type="ECO:0000256" key="3">
    <source>
        <dbReference type="ARBA" id="ARBA00022553"/>
    </source>
</evidence>
<keyword evidence="5 18" id="KW-0107">Calcium channel</keyword>
<evidence type="ECO:0000256" key="4">
    <source>
        <dbReference type="ARBA" id="ARBA00022568"/>
    </source>
</evidence>
<keyword evidence="8" id="KW-0677">Repeat</keyword>
<proteinExistence type="inferred from homology"/>
<evidence type="ECO:0000259" key="22">
    <source>
        <dbReference type="SMART" id="SM01062"/>
    </source>
</evidence>
<dbReference type="PANTHER" id="PTHR45628:SF7">
    <property type="entry name" value="VOLTAGE-DEPENDENT CALCIUM CHANNEL TYPE A SUBUNIT ALPHA-1"/>
    <property type="match status" value="1"/>
</dbReference>
<dbReference type="PRINTS" id="PR00167">
    <property type="entry name" value="CACHANNEL"/>
</dbReference>
<dbReference type="InterPro" id="IPR050599">
    <property type="entry name" value="VDCC_alpha-1_subunit"/>
</dbReference>
<organism evidence="23 24">
    <name type="scientific">Schistosoma rodhaini</name>
    <dbReference type="NCBI Taxonomy" id="6188"/>
    <lineage>
        <taxon>Eukaryota</taxon>
        <taxon>Metazoa</taxon>
        <taxon>Spiralia</taxon>
        <taxon>Lophotrochozoa</taxon>
        <taxon>Platyhelminthes</taxon>
        <taxon>Trematoda</taxon>
        <taxon>Digenea</taxon>
        <taxon>Strigeidida</taxon>
        <taxon>Schistosomatoidea</taxon>
        <taxon>Schistosomatidae</taxon>
        <taxon>Schistosoma</taxon>
    </lineage>
</organism>
<dbReference type="GO" id="GO:0007268">
    <property type="term" value="P:chemical synaptic transmission"/>
    <property type="evidence" value="ECO:0007669"/>
    <property type="project" value="TreeGrafter"/>
</dbReference>
<evidence type="ECO:0000256" key="8">
    <source>
        <dbReference type="ARBA" id="ARBA00022737"/>
    </source>
</evidence>
<evidence type="ECO:0000313" key="24">
    <source>
        <dbReference type="WBParaSite" id="SRDH1_55080.2"/>
    </source>
</evidence>
<feature type="transmembrane region" description="Helical" evidence="21">
    <location>
        <begin position="222"/>
        <end position="242"/>
    </location>
</feature>
<keyword evidence="11 21" id="KW-1133">Transmembrane helix</keyword>
<feature type="region of interest" description="Disordered" evidence="20">
    <location>
        <begin position="1"/>
        <end position="24"/>
    </location>
</feature>
<feature type="transmembrane region" description="Helical" evidence="21">
    <location>
        <begin position="759"/>
        <end position="781"/>
    </location>
</feature>
<dbReference type="FunFam" id="1.20.120.350:FF:000001">
    <property type="entry name" value="Voltage-dependent L-type calcium channel subunit alpha"/>
    <property type="match status" value="1"/>
</dbReference>
<dbReference type="FunFam" id="1.10.238.10:FF:000063">
    <property type="entry name" value="Voltage-dependent N-type calcium channel subunit alpha"/>
    <property type="match status" value="1"/>
</dbReference>
<evidence type="ECO:0000256" key="11">
    <source>
        <dbReference type="ARBA" id="ARBA00022989"/>
    </source>
</evidence>
<dbReference type="Gene3D" id="1.20.120.350">
    <property type="entry name" value="Voltage-gated potassium channels. Chain C"/>
    <property type="match status" value="4"/>
</dbReference>
<feature type="transmembrane region" description="Helical" evidence="21">
    <location>
        <begin position="1394"/>
        <end position="1414"/>
    </location>
</feature>
<feature type="region of interest" description="Disordered" evidence="20">
    <location>
        <begin position="2374"/>
        <end position="2412"/>
    </location>
</feature>
<dbReference type="GO" id="GO:0098703">
    <property type="term" value="P:calcium ion import across plasma membrane"/>
    <property type="evidence" value="ECO:0007669"/>
    <property type="project" value="TreeGrafter"/>
</dbReference>
<feature type="transmembrane region" description="Helical" evidence="21">
    <location>
        <begin position="351"/>
        <end position="370"/>
    </location>
</feature>
<feature type="transmembrane region" description="Helical" evidence="21">
    <location>
        <begin position="838"/>
        <end position="860"/>
    </location>
</feature>
<feature type="compositionally biased region" description="Acidic residues" evidence="20">
    <location>
        <begin position="2379"/>
        <end position="2388"/>
    </location>
</feature>
<feature type="binding site" evidence="17">
    <location>
        <position position="813"/>
    </location>
    <ligand>
        <name>Ca(2+)</name>
        <dbReference type="ChEBI" id="CHEBI:29108"/>
    </ligand>
</feature>
<feature type="compositionally biased region" description="Polar residues" evidence="20">
    <location>
        <begin position="66"/>
        <end position="83"/>
    </location>
</feature>
<feature type="transmembrane region" description="Helical" evidence="21">
    <location>
        <begin position="1268"/>
        <end position="1292"/>
    </location>
</feature>
<evidence type="ECO:0000313" key="23">
    <source>
        <dbReference type="Proteomes" id="UP000050792"/>
    </source>
</evidence>
<dbReference type="Pfam" id="PF08763">
    <property type="entry name" value="Ca_chan_IQ"/>
    <property type="match status" value="1"/>
</dbReference>
<evidence type="ECO:0000256" key="21">
    <source>
        <dbReference type="SAM" id="Phobius"/>
    </source>
</evidence>
<feature type="transmembrane region" description="Helical" evidence="21">
    <location>
        <begin position="663"/>
        <end position="684"/>
    </location>
</feature>
<feature type="domain" description="Voltage-dependent calcium channel alpha-1 subunit IQ" evidence="22">
    <location>
        <begin position="1735"/>
        <end position="1769"/>
    </location>
</feature>
<feature type="coiled-coil region" evidence="19">
    <location>
        <begin position="856"/>
        <end position="905"/>
    </location>
</feature>
<evidence type="ECO:0000256" key="13">
    <source>
        <dbReference type="ARBA" id="ARBA00023136"/>
    </source>
</evidence>
<feature type="transmembrane region" description="Helical" evidence="21">
    <location>
        <begin position="263"/>
        <end position="284"/>
    </location>
</feature>
<keyword evidence="3" id="KW-0597">Phosphoprotein</keyword>
<keyword evidence="4 18" id="KW-0109">Calcium transport</keyword>
<dbReference type="FunFam" id="1.20.120.350:FF:000013">
    <property type="entry name" value="Voltage-dependent N-type calcium channel subunit alpha"/>
    <property type="match status" value="1"/>
</dbReference>
<dbReference type="InterPro" id="IPR031649">
    <property type="entry name" value="GPHH_dom"/>
</dbReference>
<dbReference type="InterPro" id="IPR002077">
    <property type="entry name" value="VDCCAlpha1"/>
</dbReference>
<keyword evidence="7 17" id="KW-0479">Metal-binding</keyword>
<feature type="transmembrane region" description="Helical" evidence="21">
    <location>
        <begin position="479"/>
        <end position="501"/>
    </location>
</feature>
<dbReference type="GO" id="GO:0008331">
    <property type="term" value="F:high voltage-gated calcium channel activity"/>
    <property type="evidence" value="ECO:0007669"/>
    <property type="project" value="TreeGrafter"/>
</dbReference>
<reference evidence="23" key="1">
    <citation type="submission" date="2022-06" db="EMBL/GenBank/DDBJ databases">
        <authorList>
            <person name="Berger JAMES D."/>
            <person name="Berger JAMES D."/>
        </authorList>
    </citation>
    <scope>NUCLEOTIDE SEQUENCE [LARGE SCALE GENOMIC DNA]</scope>
</reference>
<feature type="transmembrane region" description="Helical" evidence="21">
    <location>
        <begin position="634"/>
        <end position="651"/>
    </location>
</feature>
<dbReference type="InterPro" id="IPR014873">
    <property type="entry name" value="VDCC_a1su_IQ"/>
</dbReference>
<dbReference type="Pfam" id="PF16905">
    <property type="entry name" value="GPHH"/>
    <property type="match status" value="1"/>
</dbReference>
<evidence type="ECO:0000256" key="12">
    <source>
        <dbReference type="ARBA" id="ARBA00023065"/>
    </source>
</evidence>
<dbReference type="GO" id="GO:0046872">
    <property type="term" value="F:metal ion binding"/>
    <property type="evidence" value="ECO:0007669"/>
    <property type="project" value="UniProtKB-KW"/>
</dbReference>
<feature type="compositionally biased region" description="Polar residues" evidence="20">
    <location>
        <begin position="2391"/>
        <end position="2405"/>
    </location>
</feature>
<comment type="subcellular location">
    <subcellularLocation>
        <location evidence="1 18">Membrane</location>
        <topology evidence="1 18">Multi-pass membrane protein</topology>
    </subcellularLocation>
</comment>
<feature type="transmembrane region" description="Helical" evidence="21">
    <location>
        <begin position="1573"/>
        <end position="1596"/>
    </location>
</feature>
<feature type="transmembrane region" description="Helical" evidence="21">
    <location>
        <begin position="1489"/>
        <end position="1511"/>
    </location>
</feature>
<feature type="transmembrane region" description="Helical" evidence="21">
    <location>
        <begin position="1013"/>
        <end position="1032"/>
    </location>
</feature>
<keyword evidence="19" id="KW-0175">Coiled coil</keyword>
<feature type="binding site" evidence="17">
    <location>
        <position position="460"/>
    </location>
    <ligand>
        <name>Ca(2+)</name>
        <dbReference type="ChEBI" id="CHEBI:29108"/>
    </ligand>
</feature>
<dbReference type="SMART" id="SM01062">
    <property type="entry name" value="Ca_chan_IQ"/>
    <property type="match status" value="1"/>
</dbReference>
<protein>
    <recommendedName>
        <fullName evidence="16">Voltage-dependent calcium channel type A subunit alpha-1</fullName>
    </recommendedName>
</protein>
<dbReference type="WBParaSite" id="SRDH1_55080.2">
    <property type="protein sequence ID" value="SRDH1_55080.2"/>
    <property type="gene ID" value="SRDH1_55080"/>
</dbReference>
<evidence type="ECO:0000256" key="20">
    <source>
        <dbReference type="SAM" id="MobiDB-lite"/>
    </source>
</evidence>
<evidence type="ECO:0000256" key="7">
    <source>
        <dbReference type="ARBA" id="ARBA00022723"/>
    </source>
</evidence>
<feature type="compositionally biased region" description="Polar residues" evidence="20">
    <location>
        <begin position="12"/>
        <end position="24"/>
    </location>
</feature>
<keyword evidence="10 18" id="KW-0851">Voltage-gated channel</keyword>
<evidence type="ECO:0000256" key="14">
    <source>
        <dbReference type="ARBA" id="ARBA00023180"/>
    </source>
</evidence>
<feature type="transmembrane region" description="Helical" evidence="21">
    <location>
        <begin position="1085"/>
        <end position="1104"/>
    </location>
</feature>
<keyword evidence="13 21" id="KW-0472">Membrane</keyword>
<evidence type="ECO:0000256" key="1">
    <source>
        <dbReference type="ARBA" id="ARBA00004141"/>
    </source>
</evidence>
<evidence type="ECO:0000256" key="10">
    <source>
        <dbReference type="ARBA" id="ARBA00022882"/>
    </source>
</evidence>
<dbReference type="Gene3D" id="1.10.238.10">
    <property type="entry name" value="EF-hand"/>
    <property type="match status" value="1"/>
</dbReference>
<feature type="transmembrane region" description="Helical" evidence="21">
    <location>
        <begin position="1052"/>
        <end position="1073"/>
    </location>
</feature>
<feature type="region of interest" description="Disordered" evidence="20">
    <location>
        <begin position="1785"/>
        <end position="1841"/>
    </location>
</feature>
<evidence type="ECO:0000256" key="17">
    <source>
        <dbReference type="PIRSR" id="PIRSR602077-1"/>
    </source>
</evidence>
<dbReference type="Gene3D" id="6.10.250.2500">
    <property type="match status" value="1"/>
</dbReference>
<sequence>MVDHRGHEMHQPDQSNINTSITNPVNDISVSNTISIGSNNNNISTDRFRDDNLEEDETDEAEETTKVNNVNGEESRNTHNYNNQTTDMVKIKSNLTSNTHQNDHSKSQNYDEFDSKRGIIYQKLDSLKNPHTHTNTTITTSTIINTTTVTTTNSTIQLPVKLNIHKENENNLEMSKDETMRNLAKRTLAIGIPGLHPSSHKTLFIFSEENAIRKYSKIIIEWGPFEYMVLSTILANCIVLAMEMHLPSNDKTALSEKLEQTETYFLIIFCVEALLKIVALGFAFHRKAYLRNIWNIMDFIVVVTGLLAYILPNLNQPAVRALRVLRPLKLVTGFESLQIVLKSIIRAMAPLLQISLLVLFAIIIFAIIGLEFYSGGFHMTCFDLYNPDYLPISLPNRPTLAPCSLSNGSATSTGSLPHGAFVCPPNYVCKGYWEGPNYGITSFDNIGYAMLTVFQCITMEGWTEIMYSTNDAFGDRFNYLYFVPLIILGSFFMLNLVLGVLSGEFAKERERVEKRRAFLKLRRQQQTEKEFSGYMDWIQKAEEVILAEDTTTADERMRIISARRRAAKQRLKQTGKDTSFNDSNFEDSELFAESKSHSSYGDLLRRRKERCQGCWRREKRIRYAIRRMVKSQPFYWVVIILVFLNTVCGAIEHHGQPVWLSTFLYYAEFVFLGLFIIEMLLKVYGLNIRIYFESSFNIFDCVVIIGSLFEIIWGFFHPDASFGISVLRALRLLRIFKVTRYWASLRNLVLSLLNSMRSIISLLFLLFLFILIFALLGMQLFGGDFNFDEGRPTQNFDTFVKALLTVFQILTGEDWNTVMYNGIRAQGGVTSGGAIYSVYFVLVMVFGNYTLLNVFLAIAVDNLANAQELTEAEEEQAKLQEESHLAEETAEMRSVTDAKNNVNNNNNNGDLKNSQTGKFVNNYHKPNIHDTEFDSNAIQNTNEMNKNITGVQKDNFMFRHMTNLNFTSLESDDTAKLQGSTQIQGKPVLPYSSMFIFAPTNAIRRFCHFVVNLRYFDLFIMIVICASSIALAAEDPISEQSKRNTILEHFDYAFTGVFTIELILKVIDLGVVLHPGSYFRDTWNILDAIVVFFALVAFVVRSATSLGRIGTSTSAKNLNTIKSLRVLRVLRPLKTINRVPKLKAVFDCVISSLKNVFNILIVYWLFQFIFAVIAVQLFQGKFFYCNDVSKMTRDDCQGQFIDYNDRGVPFLQNRTWRTRDFNYDNVIHAILTLFTVTTGEGWPAVLKNSIDSTVADRGPSPDFRQEMAIFYVVFFIVFPFFFVNIFVALIIITFQNQGENELIELDLDKNQKRCIDFAINARPLCRYMPKDRHSLKYRVWRLVVSTPFEYYIMVMIAINTLILMMKYHRQEQKTYFTASVDTEQQAYHNYCNTLLYFNSAFTVMFSVECMLKIMAFGPKNYFRDRWNIFDFITVIGSITDVLVSELQESAFLSLGFLRLFRAARLIKLLRQGYSIRIILWTFIQSIKALPYVCLLITMLFFIYCIVGMQVFGNIKTDPHSQLNNHNNFQTFGDGILLLFRCATGENWQEIMLDCAAGKECEGSGESCGSSYTYLYFSTFNFLCSFIMLNLFVAVIMDNFDYLTRDSSILGPHHLDEFVRVWAEYDPGATGLIHHRDVYEMLRNMEPPVGFGKNCPYRLAYRKLIRMNMPVNENGCVHFTTTLLALIRESLGIKTGPTEIMDQRDMELKETICKLWPVHGKKMLNLLVPPDSELVYHKMTVGKIYASYLMIENWRATRAFQGKGGTSKSASILARFFGAVKQNAHHPNVNSETEDERGSPEFNGFSEKTTSENKNRRKSRNSILDQNDPNRLLTSRGSEFTEQHLYPAISQSKKRSEMNEMDQTISNNKSKYLIHDENKTTTDQYQKHSTHFIPNKRQQAYYGRNSKCYQHHPKHLRDNTYHEILEDFEETDKTNESSEEFSVAKYQGHLPLSSSSEGYFKDQHNQYFDKSDHLQLLRTNIGEPCNTDEIKHVPYGISHVKAFSQKPLMSTREYNLHLSPSSDIRKSDDIITDEQQSLENVTPKYNIDFVEDESETPYYQLCDMHPPDFYPPSFTVNKAAGQKRALPLPHQHSIPIFTKQRDVRDEPLWGLRNMPHLIRSPSVEYTSKYSPCQQLSRRQPYCYETPQIKNRSNLYPNPCSSLFYPIPPPSGSHISNLKAHRSFDTNESLEIYPHKLTSNMHFQPVPPPTNYDWEAKYADKLYSHQINEESIVKSTNLGIDQPSNFASTSHFDNFRLKKSPMHFLTPQLKRHYIPHTITTQIKRPKRQIHATVVNFNNDPTRFECNTTTNTITTTNNNNPCTNMIYTRPYELSSNISPLHSTNLHSLQQKTTDPSFPSSLFPQYYNYTPKTDYHPIQCDDCHDDDDDDDELNKTSSENQPENSSSCSNDDDGVI</sequence>
<dbReference type="Pfam" id="PF00520">
    <property type="entry name" value="Ion_trans"/>
    <property type="match status" value="4"/>
</dbReference>
<dbReference type="FunFam" id="1.20.120.350:FF:000011">
    <property type="entry name" value="Voltage-dependent N-type calcium channel subunit alpha"/>
    <property type="match status" value="1"/>
</dbReference>
<evidence type="ECO:0000256" key="16">
    <source>
        <dbReference type="ARBA" id="ARBA00069462"/>
    </source>
</evidence>
<dbReference type="Gene3D" id="1.10.287.70">
    <property type="match status" value="4"/>
</dbReference>
<evidence type="ECO:0000256" key="2">
    <source>
        <dbReference type="ARBA" id="ARBA00022448"/>
    </source>
</evidence>
<evidence type="ECO:0000256" key="15">
    <source>
        <dbReference type="ARBA" id="ARBA00023303"/>
    </source>
</evidence>
<dbReference type="FunFam" id="1.20.120.350:FF:000043">
    <property type="entry name" value="Voltage-dependent L-type calcium channel subunit alpha"/>
    <property type="match status" value="1"/>
</dbReference>
<feature type="binding site" evidence="17">
    <location>
        <position position="1240"/>
    </location>
    <ligand>
        <name>Ca(2+)</name>
        <dbReference type="ChEBI" id="CHEBI:29108"/>
    </ligand>
</feature>
<keyword evidence="23" id="KW-1185">Reference proteome</keyword>
<evidence type="ECO:0000256" key="18">
    <source>
        <dbReference type="RuleBase" id="RU003808"/>
    </source>
</evidence>
<feature type="compositionally biased region" description="Polar residues" evidence="20">
    <location>
        <begin position="1820"/>
        <end position="1839"/>
    </location>
</feature>
<keyword evidence="2" id="KW-0813">Transport</keyword>
<dbReference type="FunFam" id="1.10.287.70:FF:000059">
    <property type="entry name" value="Voltage-dependent N-type calcium channel subunit alpha"/>
    <property type="match status" value="1"/>
</dbReference>
<dbReference type="FunFam" id="1.10.287.70:FF:000007">
    <property type="entry name" value="Voltage-dependent L-type calcium channel subunit alpha"/>
    <property type="match status" value="1"/>
</dbReference>
<keyword evidence="6 21" id="KW-0812">Transmembrane</keyword>
<feature type="transmembrane region" description="Helical" evidence="21">
    <location>
        <begin position="296"/>
        <end position="314"/>
    </location>
</feature>
<dbReference type="GO" id="GO:0005891">
    <property type="term" value="C:voltage-gated calcium channel complex"/>
    <property type="evidence" value="ECO:0007669"/>
    <property type="project" value="InterPro"/>
</dbReference>
<dbReference type="PANTHER" id="PTHR45628">
    <property type="entry name" value="VOLTAGE-DEPENDENT CALCIUM CHANNEL TYPE A SUBUNIT ALPHA-1"/>
    <property type="match status" value="1"/>
</dbReference>
<feature type="transmembrane region" description="Helical" evidence="21">
    <location>
        <begin position="696"/>
        <end position="716"/>
    </location>
</feature>